<evidence type="ECO:0000313" key="2">
    <source>
        <dbReference type="EnsemblPlants" id="TraesCS5B02G351200.1"/>
    </source>
</evidence>
<sequence>MGTEGAKHTHIRFRLQVDMQCRCMGCIDKIDKAMAAIRTFTGVETSVGDVGTGVVAVAGKVDPAELCQWLKRKTRKDVKIVRPRRPSDNRNKQKRSRDTPPSAPPLPQHLSRALPTSRVHSDHKDLHLIEKKIRDLDKARDTLKMRNLKNELTATRCELKQSREAISNGKKALLDGALIQLHAYKKLESLSRLTI</sequence>
<dbReference type="OrthoDB" id="660803at2759"/>
<dbReference type="GeneID" id="123113010"/>
<proteinExistence type="predicted"/>
<dbReference type="EnsemblPlants" id="TraesCS5B02G351200.1">
    <property type="protein sequence ID" value="TraesCS5B02G351200.1"/>
    <property type="gene ID" value="TraesCS5B02G351200"/>
</dbReference>
<dbReference type="STRING" id="4565.A0A3B6LS46"/>
<protein>
    <recommendedName>
        <fullName evidence="4">HMA domain-containing protein</fullName>
    </recommendedName>
</protein>
<feature type="compositionally biased region" description="Basic and acidic residues" evidence="1">
    <location>
        <begin position="80"/>
        <end position="91"/>
    </location>
</feature>
<evidence type="ECO:0000256" key="1">
    <source>
        <dbReference type="SAM" id="MobiDB-lite"/>
    </source>
</evidence>
<dbReference type="Proteomes" id="UP000019116">
    <property type="component" value="Chromosome 5B"/>
</dbReference>
<dbReference type="PANTHER" id="PTHR46413">
    <property type="entry name" value="HEAVY METAL-ASSOCIATED ISOPRENYLATED PLANT PROTEIN 6"/>
    <property type="match status" value="1"/>
</dbReference>
<dbReference type="InterPro" id="IPR044594">
    <property type="entry name" value="HIPP01/3/5/6"/>
</dbReference>
<dbReference type="AlphaFoldDB" id="A0A3B6LS46"/>
<evidence type="ECO:0008006" key="4">
    <source>
        <dbReference type="Google" id="ProtNLM"/>
    </source>
</evidence>
<feature type="region of interest" description="Disordered" evidence="1">
    <location>
        <begin position="80"/>
        <end position="123"/>
    </location>
</feature>
<dbReference type="PANTHER" id="PTHR46413:SF18">
    <property type="entry name" value="OS09G0549600 PROTEIN"/>
    <property type="match status" value="1"/>
</dbReference>
<reference evidence="2" key="1">
    <citation type="submission" date="2018-08" db="EMBL/GenBank/DDBJ databases">
        <authorList>
            <person name="Rossello M."/>
        </authorList>
    </citation>
    <scope>NUCLEOTIDE SEQUENCE [LARGE SCALE GENOMIC DNA]</scope>
    <source>
        <strain evidence="2">cv. Chinese Spring</strain>
    </source>
</reference>
<reference evidence="2" key="2">
    <citation type="submission" date="2018-10" db="UniProtKB">
        <authorList>
            <consortium name="EnsemblPlants"/>
        </authorList>
    </citation>
    <scope>IDENTIFICATION</scope>
</reference>
<dbReference type="KEGG" id="taes:123113010"/>
<gene>
    <name evidence="2" type="primary">LOC123113010</name>
</gene>
<dbReference type="Gramene" id="TraesLDM5B03G02949380.1">
    <property type="protein sequence ID" value="TraesLDM5B03G02949380.1"/>
    <property type="gene ID" value="TraesLDM5B03G02949380"/>
</dbReference>
<name>A0A3B6LS46_WHEAT</name>
<dbReference type="Gene3D" id="3.30.70.100">
    <property type="match status" value="1"/>
</dbReference>
<dbReference type="Gramene" id="TraesNOR5B03G02974040.1">
    <property type="protein sequence ID" value="TraesNOR5B03G02974040.1"/>
    <property type="gene ID" value="TraesNOR5B03G02974040"/>
</dbReference>
<evidence type="ECO:0000313" key="3">
    <source>
        <dbReference type="Proteomes" id="UP000019116"/>
    </source>
</evidence>
<dbReference type="Gramene" id="TraesCS5B03G0878300.1">
    <property type="protein sequence ID" value="TraesCS5B03G0878300.1.CDS"/>
    <property type="gene ID" value="TraesCS5B03G0878300"/>
</dbReference>
<organism evidence="2">
    <name type="scientific">Triticum aestivum</name>
    <name type="common">Wheat</name>
    <dbReference type="NCBI Taxonomy" id="4565"/>
    <lineage>
        <taxon>Eukaryota</taxon>
        <taxon>Viridiplantae</taxon>
        <taxon>Streptophyta</taxon>
        <taxon>Embryophyta</taxon>
        <taxon>Tracheophyta</taxon>
        <taxon>Spermatophyta</taxon>
        <taxon>Magnoliopsida</taxon>
        <taxon>Liliopsida</taxon>
        <taxon>Poales</taxon>
        <taxon>Poaceae</taxon>
        <taxon>BOP clade</taxon>
        <taxon>Pooideae</taxon>
        <taxon>Triticodae</taxon>
        <taxon>Triticeae</taxon>
        <taxon>Triticinae</taxon>
        <taxon>Triticum</taxon>
    </lineage>
</organism>
<dbReference type="Gramene" id="TraesJAG5B03G02943220.1">
    <property type="protein sequence ID" value="TraesJAG5B03G02943220.1"/>
    <property type="gene ID" value="TraesJAG5B03G02943220"/>
</dbReference>
<dbReference type="Gramene" id="TraesCS5B02G351200.1">
    <property type="protein sequence ID" value="TraesCS5B02G351200.1"/>
    <property type="gene ID" value="TraesCS5B02G351200"/>
</dbReference>
<dbReference type="RefSeq" id="XP_044390046.1">
    <property type="nucleotide sequence ID" value="XM_044534111.1"/>
</dbReference>
<keyword evidence="3" id="KW-1185">Reference proteome</keyword>
<dbReference type="PaxDb" id="4565-Traes_5BL_DADEB5D90.2"/>
<accession>A0A3B6LS46</accession>
<dbReference type="SMR" id="A0A3B6LS46"/>
<dbReference type="GO" id="GO:0046872">
    <property type="term" value="F:metal ion binding"/>
    <property type="evidence" value="ECO:0007669"/>
    <property type="project" value="InterPro"/>
</dbReference>